<protein>
    <submittedName>
        <fullName evidence="1">Uncharacterized protein</fullName>
    </submittedName>
</protein>
<keyword evidence="2" id="KW-1185">Reference proteome</keyword>
<reference evidence="1 2" key="1">
    <citation type="journal article" date="2022" name="Int. J. Syst. Evol. Microbiol.">
        <title>Miniphocaeibacter halophilus sp. nov., an ammonium-tolerant acetate-producing bacterium isolated from a biogas system.</title>
        <authorList>
            <person name="Schnurer A."/>
            <person name="Singh A."/>
            <person name="Bi S."/>
            <person name="Qiao W."/>
            <person name="Westerholm M."/>
        </authorList>
    </citation>
    <scope>NUCLEOTIDE SEQUENCE [LARGE SCALE GENOMIC DNA]</scope>
    <source>
        <strain evidence="1 2">AMB_01</strain>
    </source>
</reference>
<gene>
    <name evidence="1" type="ORF">JFY71_01395</name>
</gene>
<name>A0AC61MUC5_9FIRM</name>
<dbReference type="Proteomes" id="UP000595814">
    <property type="component" value="Chromosome"/>
</dbReference>
<organism evidence="1 2">
    <name type="scientific">Miniphocaeibacter halophilus</name>
    <dbReference type="NCBI Taxonomy" id="2931922"/>
    <lineage>
        <taxon>Bacteria</taxon>
        <taxon>Bacillati</taxon>
        <taxon>Bacillota</taxon>
        <taxon>Tissierellia</taxon>
        <taxon>Tissierellales</taxon>
        <taxon>Peptoniphilaceae</taxon>
        <taxon>Miniphocaeibacter</taxon>
    </lineage>
</organism>
<sequence>MKTVEKVKLKVSFTINDGEKNVNKSKTYSSINSSASDENLKKAGDAVLTLIEGNNKNVYRIEEAILD</sequence>
<dbReference type="EMBL" id="CP066744">
    <property type="protein sequence ID" value="QQK08220.1"/>
    <property type="molecule type" value="Genomic_DNA"/>
</dbReference>
<accession>A0AC61MUC5</accession>
<evidence type="ECO:0000313" key="1">
    <source>
        <dbReference type="EMBL" id="QQK08220.1"/>
    </source>
</evidence>
<proteinExistence type="predicted"/>
<evidence type="ECO:0000313" key="2">
    <source>
        <dbReference type="Proteomes" id="UP000595814"/>
    </source>
</evidence>